<accession>A0A6C7E486</accession>
<dbReference type="InterPro" id="IPR027417">
    <property type="entry name" value="P-loop_NTPase"/>
</dbReference>
<dbReference type="PANTHER" id="PTHR35807:SF1">
    <property type="entry name" value="TRANSCRIPTIONAL REGULATOR REDD"/>
    <property type="match status" value="1"/>
</dbReference>
<dbReference type="InterPro" id="IPR001867">
    <property type="entry name" value="OmpR/PhoB-type_DNA-bd"/>
</dbReference>
<protein>
    <recommendedName>
        <fullName evidence="6">OmpR/PhoB-type domain-containing protein</fullName>
    </recommendedName>
</protein>
<evidence type="ECO:0000256" key="3">
    <source>
        <dbReference type="ARBA" id="ARBA00023125"/>
    </source>
</evidence>
<evidence type="ECO:0000256" key="2">
    <source>
        <dbReference type="ARBA" id="ARBA00023015"/>
    </source>
</evidence>
<evidence type="ECO:0000259" key="6">
    <source>
        <dbReference type="PROSITE" id="PS51755"/>
    </source>
</evidence>
<dbReference type="GO" id="GO:0000160">
    <property type="term" value="P:phosphorelay signal transduction system"/>
    <property type="evidence" value="ECO:0007669"/>
    <property type="project" value="InterPro"/>
</dbReference>
<dbReference type="InterPro" id="IPR005158">
    <property type="entry name" value="BTAD"/>
</dbReference>
<reference evidence="7 8" key="1">
    <citation type="journal article" date="2013" name="Int. J. Syst. Evol. Microbiol.">
        <title>Ilumatobacter nonamiense sp. nov. and Ilumatobacter coccineum sp. nov., isolated from seashore sand.</title>
        <authorList>
            <person name="Matsumoto A."/>
            <person name="Kasai H."/>
            <person name="Matsuo Y."/>
            <person name="Shizuri Y."/>
            <person name="Ichikawa N."/>
            <person name="Fujita N."/>
            <person name="Omura S."/>
            <person name="Takahashi Y."/>
        </authorList>
    </citation>
    <scope>NUCLEOTIDE SEQUENCE [LARGE SCALE GENOMIC DNA]</scope>
    <source>
        <strain evidence="8">NBRC 103263 / KCTC 29153 / YM16-304</strain>
    </source>
</reference>
<keyword evidence="2" id="KW-0805">Transcription regulation</keyword>
<gene>
    <name evidence="7" type="ORF">YM304_07380</name>
</gene>
<dbReference type="Pfam" id="PF03704">
    <property type="entry name" value="BTAD"/>
    <property type="match status" value="1"/>
</dbReference>
<sequence>MAQVAGVSESDLDGNRLVVDVFGPTVVRVDGRPVELGRKQVRQLVAAFAVRRDWVSADALIDHLWADALPAHPRKALNVALSRLRSALGGLGERLEVAGNDYRLRTDSVDVERFTELIESARGLDRRAAVEAYEEALALWTAPPFSDEFESPAVVARRLSLEELRWFATVRLAELCNELGEPERAVEVSARLVDDSTVRERAVIAHATGLAMLGRKSEALSMVAAAVSGLRDQLGLEPSPGLLATEQALLAESFELEAGSVKRVRPDTGVFVGRAGELETLKAVEPGRSISVIAEAGTGKTALLDRFGELVVDAGGVVARVDVVATPERPLDTIAHLCLALCELPPPSGELDTTGEFAAALARICPELGIPRSGSLTRDALFDDLTRFVERRGRQAVIIVDDAHWIDSGSAEVLSRLIHRGRLAIVVGLRPVDDHRFDFLQVADESPVERADDAPAGRCEPLHLQPVERSDVVALVASRSTRAVDDAFIDDLIRASGGNTLFLRLLIDRWVEGRASDDELPSSILVTVSERLDLLAKSVVDTLQVAAALGSTFELHTIRQLRPNVDADLPAAVAAGIIRVDAASESASFVHAVVADACYQLLGEGRRIAIHEDIAFVLEGDRAAQAEIARHHVAAAPLDPERAVWTSIRAASEFIVGFDWETAAQHLDTAASLVDELDLDDVSLRAHVLVRRGAVGRALSSTDYLHDLFHGAELAREAGDDELFVVAVTEMCGHGQTTRAGDLDPRVAGLLDEALSLSIAPALRAELCAASVPLFSTSNQADRGRALYHEAWRIARDLGDTFVESAVIGHAHLGFAHPDDFELLAGAAQRMTDIAGNDADLIWEAAFVRFECSVIRGDAAAAQQAIDEMRLYTGKVGRRPRDFGMAFSESAHSRLRGELEAAERHAESALSIGLERFDATWALTVYGLLLLGIRREQGRAGELEAAIAEMLAGQPDYLPFHSVASVVAVESGELDVARAHIDVLARDRFGGIVRDVHYTSVILLAAPAVASVGEQGEIEALEALLRPFSGRMSWNGAASDGAIDGALALLASARGDASAAERYRLAAASLESRFRQLRSEISTSAQTHAS</sequence>
<dbReference type="InterPro" id="IPR016032">
    <property type="entry name" value="Sig_transdc_resp-reg_C-effctor"/>
</dbReference>
<dbReference type="Proteomes" id="UP000011863">
    <property type="component" value="Chromosome"/>
</dbReference>
<dbReference type="SUPFAM" id="SSF52540">
    <property type="entry name" value="P-loop containing nucleoside triphosphate hydrolases"/>
    <property type="match status" value="1"/>
</dbReference>
<dbReference type="InterPro" id="IPR036388">
    <property type="entry name" value="WH-like_DNA-bd_sf"/>
</dbReference>
<dbReference type="InterPro" id="IPR011990">
    <property type="entry name" value="TPR-like_helical_dom_sf"/>
</dbReference>
<evidence type="ECO:0000313" key="8">
    <source>
        <dbReference type="Proteomes" id="UP000011863"/>
    </source>
</evidence>
<dbReference type="RefSeq" id="WP_015440300.1">
    <property type="nucleotide sequence ID" value="NC_020520.1"/>
</dbReference>
<feature type="domain" description="OmpR/PhoB-type" evidence="6">
    <location>
        <begin position="7"/>
        <end position="106"/>
    </location>
</feature>
<name>A0A6C7E486_ILUCY</name>
<evidence type="ECO:0000256" key="1">
    <source>
        <dbReference type="ARBA" id="ARBA00005820"/>
    </source>
</evidence>
<dbReference type="GO" id="GO:0006355">
    <property type="term" value="P:regulation of DNA-templated transcription"/>
    <property type="evidence" value="ECO:0007669"/>
    <property type="project" value="InterPro"/>
</dbReference>
<feature type="DNA-binding region" description="OmpR/PhoB-type" evidence="5">
    <location>
        <begin position="7"/>
        <end position="106"/>
    </location>
</feature>
<dbReference type="SUPFAM" id="SSF48452">
    <property type="entry name" value="TPR-like"/>
    <property type="match status" value="1"/>
</dbReference>
<dbReference type="GO" id="GO:0003677">
    <property type="term" value="F:DNA binding"/>
    <property type="evidence" value="ECO:0007669"/>
    <property type="project" value="UniProtKB-UniRule"/>
</dbReference>
<dbReference type="SUPFAM" id="SSF46894">
    <property type="entry name" value="C-terminal effector domain of the bipartite response regulators"/>
    <property type="match status" value="1"/>
</dbReference>
<dbReference type="AlphaFoldDB" id="A0A6C7E486"/>
<dbReference type="InterPro" id="IPR041664">
    <property type="entry name" value="AAA_16"/>
</dbReference>
<organism evidence="7 8">
    <name type="scientific">Ilumatobacter coccineus (strain NBRC 103263 / KCTC 29153 / YM16-304)</name>
    <dbReference type="NCBI Taxonomy" id="1313172"/>
    <lineage>
        <taxon>Bacteria</taxon>
        <taxon>Bacillati</taxon>
        <taxon>Actinomycetota</taxon>
        <taxon>Acidimicrobiia</taxon>
        <taxon>Acidimicrobiales</taxon>
        <taxon>Ilumatobacteraceae</taxon>
        <taxon>Ilumatobacter</taxon>
    </lineage>
</organism>
<dbReference type="PANTHER" id="PTHR35807">
    <property type="entry name" value="TRANSCRIPTIONAL REGULATOR REDD-RELATED"/>
    <property type="match status" value="1"/>
</dbReference>
<dbReference type="Gene3D" id="1.10.10.10">
    <property type="entry name" value="Winged helix-like DNA-binding domain superfamily/Winged helix DNA-binding domain"/>
    <property type="match status" value="1"/>
</dbReference>
<keyword evidence="8" id="KW-1185">Reference proteome</keyword>
<dbReference type="OrthoDB" id="134712at2"/>
<dbReference type="Gene3D" id="1.25.40.10">
    <property type="entry name" value="Tetratricopeptide repeat domain"/>
    <property type="match status" value="1"/>
</dbReference>
<comment type="similarity">
    <text evidence="1">Belongs to the AfsR/DnrI/RedD regulatory family.</text>
</comment>
<evidence type="ECO:0000313" key="7">
    <source>
        <dbReference type="EMBL" id="BAN01052.1"/>
    </source>
</evidence>
<dbReference type="SMART" id="SM01043">
    <property type="entry name" value="BTAD"/>
    <property type="match status" value="1"/>
</dbReference>
<dbReference type="PROSITE" id="PS51755">
    <property type="entry name" value="OMPR_PHOB"/>
    <property type="match status" value="1"/>
</dbReference>
<dbReference type="Pfam" id="PF13191">
    <property type="entry name" value="AAA_16"/>
    <property type="match status" value="1"/>
</dbReference>
<evidence type="ECO:0000256" key="4">
    <source>
        <dbReference type="ARBA" id="ARBA00023163"/>
    </source>
</evidence>
<dbReference type="InterPro" id="IPR051677">
    <property type="entry name" value="AfsR-DnrI-RedD_regulator"/>
</dbReference>
<keyword evidence="3 5" id="KW-0238">DNA-binding</keyword>
<dbReference type="KEGG" id="aym:YM304_07380"/>
<proteinExistence type="inferred from homology"/>
<evidence type="ECO:0000256" key="5">
    <source>
        <dbReference type="PROSITE-ProRule" id="PRU01091"/>
    </source>
</evidence>
<dbReference type="Gene3D" id="3.40.50.300">
    <property type="entry name" value="P-loop containing nucleotide triphosphate hydrolases"/>
    <property type="match status" value="1"/>
</dbReference>
<keyword evidence="4" id="KW-0804">Transcription</keyword>
<dbReference type="EMBL" id="AP012057">
    <property type="protein sequence ID" value="BAN01052.1"/>
    <property type="molecule type" value="Genomic_DNA"/>
</dbReference>
<dbReference type="SMART" id="SM00862">
    <property type="entry name" value="Trans_reg_C"/>
    <property type="match status" value="1"/>
</dbReference>